<dbReference type="PANTHER" id="PTHR43678">
    <property type="entry name" value="PUTATIVE (AFU_ORTHOLOGUE AFUA_2G00640)-RELATED"/>
    <property type="match status" value="1"/>
</dbReference>
<dbReference type="InterPro" id="IPR017853">
    <property type="entry name" value="GH"/>
</dbReference>
<comment type="caution">
    <text evidence="7">The sequence shown here is derived from an EMBL/GenBank/DDBJ whole genome shotgun (WGS) entry which is preliminary data.</text>
</comment>
<comment type="similarity">
    <text evidence="1">Belongs to the glycosyl hydrolase 20 family.</text>
</comment>
<proteinExistence type="inferred from homology"/>
<name>A0ABW2GC56_9ACTN</name>
<keyword evidence="2 7" id="KW-0378">Hydrolase</keyword>
<evidence type="ECO:0000259" key="5">
    <source>
        <dbReference type="Pfam" id="PF00728"/>
    </source>
</evidence>
<dbReference type="InterPro" id="IPR052764">
    <property type="entry name" value="GH20_Enzymes"/>
</dbReference>
<dbReference type="Gene3D" id="3.20.20.80">
    <property type="entry name" value="Glycosidases"/>
    <property type="match status" value="1"/>
</dbReference>
<dbReference type="Pfam" id="PF00728">
    <property type="entry name" value="Glyco_hydro_20"/>
    <property type="match status" value="1"/>
</dbReference>
<dbReference type="RefSeq" id="WP_386412001.1">
    <property type="nucleotide sequence ID" value="NZ_JBHSZO010000004.1"/>
</dbReference>
<feature type="domain" description="Beta-hexosaminidase bacterial type N-terminal" evidence="6">
    <location>
        <begin position="114"/>
        <end position="231"/>
    </location>
</feature>
<keyword evidence="3" id="KW-0326">Glycosidase</keyword>
<feature type="compositionally biased region" description="Basic and acidic residues" evidence="4">
    <location>
        <begin position="23"/>
        <end position="35"/>
    </location>
</feature>
<gene>
    <name evidence="7" type="ORF">ACFQLX_04150</name>
</gene>
<protein>
    <submittedName>
        <fullName evidence="7">Glycoside hydrolase family 20 protein</fullName>
    </submittedName>
</protein>
<keyword evidence="8" id="KW-1185">Reference proteome</keyword>
<accession>A0ABW2GC56</accession>
<dbReference type="Pfam" id="PF02838">
    <property type="entry name" value="Glyco_hydro_20b"/>
    <property type="match status" value="1"/>
</dbReference>
<dbReference type="InterPro" id="IPR015882">
    <property type="entry name" value="HEX_bac_N"/>
</dbReference>
<evidence type="ECO:0000313" key="7">
    <source>
        <dbReference type="EMBL" id="MFC7217367.1"/>
    </source>
</evidence>
<dbReference type="SUPFAM" id="SSF55545">
    <property type="entry name" value="beta-N-acetylhexosaminidase-like domain"/>
    <property type="match status" value="1"/>
</dbReference>
<reference evidence="8" key="1">
    <citation type="journal article" date="2019" name="Int. J. Syst. Evol. Microbiol.">
        <title>The Global Catalogue of Microorganisms (GCM) 10K type strain sequencing project: providing services to taxonomists for standard genome sequencing and annotation.</title>
        <authorList>
            <consortium name="The Broad Institute Genomics Platform"/>
            <consortium name="The Broad Institute Genome Sequencing Center for Infectious Disease"/>
            <person name="Wu L."/>
            <person name="Ma J."/>
        </authorList>
    </citation>
    <scope>NUCLEOTIDE SEQUENCE [LARGE SCALE GENOMIC DNA]</scope>
    <source>
        <strain evidence="8">CGMCC 1.13681</strain>
    </source>
</reference>
<dbReference type="PANTHER" id="PTHR43678:SF1">
    <property type="entry name" value="BETA-N-ACETYLHEXOSAMINIDASE"/>
    <property type="match status" value="1"/>
</dbReference>
<dbReference type="InterPro" id="IPR025705">
    <property type="entry name" value="Beta_hexosaminidase_sua/sub"/>
</dbReference>
<feature type="region of interest" description="Disordered" evidence="4">
    <location>
        <begin position="1"/>
        <end position="56"/>
    </location>
</feature>
<evidence type="ECO:0000256" key="1">
    <source>
        <dbReference type="ARBA" id="ARBA00006285"/>
    </source>
</evidence>
<dbReference type="InterPro" id="IPR029018">
    <property type="entry name" value="Hex-like_dom2"/>
</dbReference>
<evidence type="ECO:0000256" key="2">
    <source>
        <dbReference type="ARBA" id="ARBA00022801"/>
    </source>
</evidence>
<dbReference type="Gene3D" id="3.30.379.10">
    <property type="entry name" value="Chitobiase/beta-hexosaminidase domain 2-like"/>
    <property type="match status" value="1"/>
</dbReference>
<evidence type="ECO:0000256" key="4">
    <source>
        <dbReference type="SAM" id="MobiDB-lite"/>
    </source>
</evidence>
<dbReference type="GO" id="GO:0016787">
    <property type="term" value="F:hydrolase activity"/>
    <property type="evidence" value="ECO:0007669"/>
    <property type="project" value="UniProtKB-KW"/>
</dbReference>
<sequence>MEAGPEPEIPGTGGTDGPGSPDSADRTDRADRTDSTDSTDSTGRVPHPAWARRLPRGRRTRWPLAAGLAGVLLATGALALAGGRTPQPPQTRAAPSGGAVARMAAGPAVEASAPRTIPAVRSYEKGAGRGWSPLPGTRVVAPKDGPLADEGRRLARELDVPLAHTAARDGDVALALDADVPGGREAYRIAVSAGGGARITGASDAGVFYGTRTLLQARRSGGGLPPGVIEDRPDRAQRGFALDLARKFFPREWIEARMYELAALKYNQLGLHLSDDQAFRIESTTHPEIVSDPHLTKADVRALVALGRELHIEVIPEIDSPGHLGAVIAAHPSLGLRDGAGRPVRGAVNVIDPAAGRLLDELLAEYAPLFPARNWNLGGDEYAPLMSADPEARFPQLAAAARERYGERGRIQDLATAWLNDRAAVLEERGKRIQQWNDGIYPGGVVRTPGDRQVEYWTGKEYGARPPQDYLAEGRNLVNLNDEFLYYVLGEPNDFAYPTGQRIYEQWTPAVLRGTTPVPASVAGPDRILGARLAVWCDLAGAQSTAQVAAGVRLPLAALAQKVWDPRRPVLTWAEFRALAGVVAPAR</sequence>
<dbReference type="PRINTS" id="PR00738">
    <property type="entry name" value="GLHYDRLASE20"/>
</dbReference>
<dbReference type="CDD" id="cd06564">
    <property type="entry name" value="GH20_DspB_LnbB-like"/>
    <property type="match status" value="1"/>
</dbReference>
<feature type="domain" description="Glycoside hydrolase family 20 catalytic" evidence="5">
    <location>
        <begin position="238"/>
        <end position="566"/>
    </location>
</feature>
<dbReference type="InterPro" id="IPR015883">
    <property type="entry name" value="Glyco_hydro_20_cat"/>
</dbReference>
<dbReference type="Proteomes" id="UP001596413">
    <property type="component" value="Unassembled WGS sequence"/>
</dbReference>
<feature type="compositionally biased region" description="Low complexity" evidence="4">
    <location>
        <begin position="1"/>
        <end position="10"/>
    </location>
</feature>
<dbReference type="SUPFAM" id="SSF51445">
    <property type="entry name" value="(Trans)glycosidases"/>
    <property type="match status" value="1"/>
</dbReference>
<evidence type="ECO:0000259" key="6">
    <source>
        <dbReference type="Pfam" id="PF02838"/>
    </source>
</evidence>
<evidence type="ECO:0000313" key="8">
    <source>
        <dbReference type="Proteomes" id="UP001596413"/>
    </source>
</evidence>
<evidence type="ECO:0000256" key="3">
    <source>
        <dbReference type="ARBA" id="ARBA00023295"/>
    </source>
</evidence>
<organism evidence="7 8">
    <name type="scientific">Streptomyces polyrhachis</name>
    <dbReference type="NCBI Taxonomy" id="1282885"/>
    <lineage>
        <taxon>Bacteria</taxon>
        <taxon>Bacillati</taxon>
        <taxon>Actinomycetota</taxon>
        <taxon>Actinomycetes</taxon>
        <taxon>Kitasatosporales</taxon>
        <taxon>Streptomycetaceae</taxon>
        <taxon>Streptomyces</taxon>
    </lineage>
</organism>
<dbReference type="EMBL" id="JBHSZO010000004">
    <property type="protein sequence ID" value="MFC7217367.1"/>
    <property type="molecule type" value="Genomic_DNA"/>
</dbReference>